<accession>A0A3D9DRI5</accession>
<evidence type="ECO:0000313" key="2">
    <source>
        <dbReference type="Proteomes" id="UP000256334"/>
    </source>
</evidence>
<protein>
    <submittedName>
        <fullName evidence="1">Uncharacterized protein</fullName>
    </submittedName>
</protein>
<dbReference type="EMBL" id="QRDJ01000013">
    <property type="protein sequence ID" value="REC93302.1"/>
    <property type="molecule type" value="Genomic_DNA"/>
</dbReference>
<gene>
    <name evidence="1" type="ORF">C8D72_3458</name>
</gene>
<comment type="caution">
    <text evidence="1">The sequence shown here is derived from an EMBL/GenBank/DDBJ whole genome shotgun (WGS) entry which is preliminary data.</text>
</comment>
<proteinExistence type="predicted"/>
<organism evidence="1 2">
    <name type="scientific">Kushneria indalinina DSM 14324</name>
    <dbReference type="NCBI Taxonomy" id="1122140"/>
    <lineage>
        <taxon>Bacteria</taxon>
        <taxon>Pseudomonadati</taxon>
        <taxon>Pseudomonadota</taxon>
        <taxon>Gammaproteobacteria</taxon>
        <taxon>Oceanospirillales</taxon>
        <taxon>Halomonadaceae</taxon>
        <taxon>Kushneria</taxon>
    </lineage>
</organism>
<reference evidence="1 2" key="1">
    <citation type="submission" date="2018-07" db="EMBL/GenBank/DDBJ databases">
        <title>Genomic Encyclopedia of Type Strains, Phase IV (KMG-IV): sequencing the most valuable type-strain genomes for metagenomic binning, comparative biology and taxonomic classification.</title>
        <authorList>
            <person name="Goeker M."/>
        </authorList>
    </citation>
    <scope>NUCLEOTIDE SEQUENCE [LARGE SCALE GENOMIC DNA]</scope>
    <source>
        <strain evidence="1 2">DSM 14324</strain>
    </source>
</reference>
<evidence type="ECO:0000313" key="1">
    <source>
        <dbReference type="EMBL" id="REC93302.1"/>
    </source>
</evidence>
<sequence length="73" mass="8214">MSGRERVKRKRGALTTPFHQAGAQLPLLGLVIMPGGIGRRRGNTRLRPRGGAVKRWSVYRTERSDRRICRSSA</sequence>
<dbReference type="AlphaFoldDB" id="A0A3D9DRI5"/>
<name>A0A3D9DRI5_9GAMM</name>
<dbReference type="Proteomes" id="UP000256334">
    <property type="component" value="Unassembled WGS sequence"/>
</dbReference>
<keyword evidence="2" id="KW-1185">Reference proteome</keyword>